<accession>A0ABS6K146</accession>
<feature type="domain" description="Ubiquinol-cytochrome c chaperone" evidence="3">
    <location>
        <begin position="30"/>
        <end position="122"/>
    </location>
</feature>
<evidence type="ECO:0000256" key="1">
    <source>
        <dbReference type="ARBA" id="ARBA00006436"/>
    </source>
</evidence>
<evidence type="ECO:0000259" key="3">
    <source>
        <dbReference type="Pfam" id="PF03981"/>
    </source>
</evidence>
<name>A0ABS6K146_9FIRM</name>
<organism evidence="4 5">
    <name type="scientific">Diplocloster modestus</name>
    <dbReference type="NCBI Taxonomy" id="2850322"/>
    <lineage>
        <taxon>Bacteria</taxon>
        <taxon>Bacillati</taxon>
        <taxon>Bacillota</taxon>
        <taxon>Clostridia</taxon>
        <taxon>Lachnospirales</taxon>
        <taxon>Lachnospiraceae</taxon>
        <taxon>Diplocloster</taxon>
    </lineage>
</organism>
<comment type="caution">
    <text evidence="4">The sequence shown here is derived from an EMBL/GenBank/DDBJ whole genome shotgun (WGS) entry which is preliminary data.</text>
</comment>
<dbReference type="Proteomes" id="UP001314681">
    <property type="component" value="Unassembled WGS sequence"/>
</dbReference>
<dbReference type="EMBL" id="JAHQCX010000001">
    <property type="protein sequence ID" value="MBU9724443.1"/>
    <property type="molecule type" value="Genomic_DNA"/>
</dbReference>
<evidence type="ECO:0000313" key="4">
    <source>
        <dbReference type="EMBL" id="MBU9724443.1"/>
    </source>
</evidence>
<sequence>MGETLEKLQVVIEGTANPYKKALKDAKSETQKLSESVSEQMKKVKSSMSDLGDNKMLQKIRNMQNQIRKAVSSYREKAGFAPEGLGNALRNNISSGIKSLQVNAGIKEYTDEYRQVQNDIDRASKAVDRLKEKQRDMAASGVRRNSDEWKKLQGEIALAERRVESYKAKMYRIEGTGKDLQFSGFKGVGSSISKAFSGMSSVFGKVTGVIKKAGGAFAALIQKFKTGIPHLNRAKKSMNDMHGSGRGLSGMFRTLAISAKFMFASFLIRGALNGAKEGMQNLAQYSGETNKSLSMLMSSLTQLKNSLATAFAPILNAVAPLLNALIQKISQAVSAIGMLFASLTGQKSFTKAKKVNQDFAASLDSNTKSAKKADEANKKLQRTLLGFDQINKMNGKDDNDSAGGELSPSDMFEDVEINSRVKSIADMIKEAWKNADFTDIGRMVGEKLNAALASIPWDKIRSTLDKIAKSTATFLNGFMVAVDWQLLGNTLSQGLNTAFGFVNTFAENFEWTSFGQSLGRGLNGAMKGIDWSLIRETVKNLVSGIVGSLNGFLNETDWSLVGQTLGQGINTIIDAAHTLVTEFDWKKLGRSIADSINGTLSTVDWSKAGETLSTGVKGLLDVGIEALENIDWGLVADSVEEFVSGIDWSGVVKKVFELLGAALGGLAAFLGELIMDAFSSVGDYFGERIEECGGNWVKGIFKGINDALASFDQWLKVNVFDPIIGAFKKAFGINSPSTVMETQGIYIIQGLLKGISDTNKEIVTWFKDLPGNIKTTLGDAKKWLVEKGKGAIEGFKSGMENNKDLIKKVAESIPSTIKNGIGNLWDIGKNAIDSFAKGFSSVHIPLPHISATWNEHKIGKLSFSTPSFDIDWYAKGGFPDAGEMFVARESGPEMVGRIGNRNAVANNAQITQAIADSVGPAVYEAVSAAIANNQGSEGGGVTVEFTFMVDSEVIYKMARKGQKKADRRFNIVASTV</sequence>
<keyword evidence="2" id="KW-0175">Coiled coil</keyword>
<evidence type="ECO:0000256" key="2">
    <source>
        <dbReference type="SAM" id="Coils"/>
    </source>
</evidence>
<gene>
    <name evidence="4" type="ORF">KTH90_00295</name>
</gene>
<feature type="coiled-coil region" evidence="2">
    <location>
        <begin position="106"/>
        <end position="169"/>
    </location>
</feature>
<comment type="similarity">
    <text evidence="1">Belongs to the UPF0174 family.</text>
</comment>
<reference evidence="4 5" key="1">
    <citation type="submission" date="2021-06" db="EMBL/GenBank/DDBJ databases">
        <title>Description of novel taxa of the family Lachnospiraceae.</title>
        <authorList>
            <person name="Chaplin A.V."/>
            <person name="Sokolova S.R."/>
            <person name="Pikina A.P."/>
            <person name="Korzhanova M."/>
            <person name="Belova V."/>
            <person name="Korostin D."/>
            <person name="Efimov B.A."/>
        </authorList>
    </citation>
    <scope>NUCLEOTIDE SEQUENCE [LARGE SCALE GENOMIC DNA]</scope>
    <source>
        <strain evidence="4 5">ASD4241</strain>
    </source>
</reference>
<keyword evidence="5" id="KW-1185">Reference proteome</keyword>
<dbReference type="RefSeq" id="WP_238726031.1">
    <property type="nucleotide sequence ID" value="NZ_JAHQCX010000001.1"/>
</dbReference>
<proteinExistence type="inferred from homology"/>
<evidence type="ECO:0000313" key="5">
    <source>
        <dbReference type="Proteomes" id="UP001314681"/>
    </source>
</evidence>
<dbReference type="Pfam" id="PF03981">
    <property type="entry name" value="Ubiq_cyt_C_chap"/>
    <property type="match status" value="1"/>
</dbReference>
<protein>
    <recommendedName>
        <fullName evidence="3">Ubiquinol-cytochrome c chaperone domain-containing protein</fullName>
    </recommendedName>
</protein>
<dbReference type="InterPro" id="IPR021150">
    <property type="entry name" value="Ubiq_cyt_c_chap"/>
</dbReference>